<reference evidence="1" key="1">
    <citation type="journal article" date="2023" name="Mol. Phylogenet. Evol.">
        <title>Genome-scale phylogeny and comparative genomics of the fungal order Sordariales.</title>
        <authorList>
            <person name="Hensen N."/>
            <person name="Bonometti L."/>
            <person name="Westerberg I."/>
            <person name="Brannstrom I.O."/>
            <person name="Guillou S."/>
            <person name="Cros-Aarteil S."/>
            <person name="Calhoun S."/>
            <person name="Haridas S."/>
            <person name="Kuo A."/>
            <person name="Mondo S."/>
            <person name="Pangilinan J."/>
            <person name="Riley R."/>
            <person name="LaButti K."/>
            <person name="Andreopoulos B."/>
            <person name="Lipzen A."/>
            <person name="Chen C."/>
            <person name="Yan M."/>
            <person name="Daum C."/>
            <person name="Ng V."/>
            <person name="Clum A."/>
            <person name="Steindorff A."/>
            <person name="Ohm R.A."/>
            <person name="Martin F."/>
            <person name="Silar P."/>
            <person name="Natvig D.O."/>
            <person name="Lalanne C."/>
            <person name="Gautier V."/>
            <person name="Ament-Velasquez S.L."/>
            <person name="Kruys A."/>
            <person name="Hutchinson M.I."/>
            <person name="Powell A.J."/>
            <person name="Barry K."/>
            <person name="Miller A.N."/>
            <person name="Grigoriev I.V."/>
            <person name="Debuchy R."/>
            <person name="Gladieux P."/>
            <person name="Hiltunen Thoren M."/>
            <person name="Johannesson H."/>
        </authorList>
    </citation>
    <scope>NUCLEOTIDE SEQUENCE</scope>
    <source>
        <strain evidence="1">CBS 508.74</strain>
    </source>
</reference>
<dbReference type="AlphaFoldDB" id="A0AAN6QEF5"/>
<dbReference type="GeneID" id="89933705"/>
<organism evidence="1 2">
    <name type="scientific">Canariomyces notabilis</name>
    <dbReference type="NCBI Taxonomy" id="2074819"/>
    <lineage>
        <taxon>Eukaryota</taxon>
        <taxon>Fungi</taxon>
        <taxon>Dikarya</taxon>
        <taxon>Ascomycota</taxon>
        <taxon>Pezizomycotina</taxon>
        <taxon>Sordariomycetes</taxon>
        <taxon>Sordariomycetidae</taxon>
        <taxon>Sordariales</taxon>
        <taxon>Chaetomiaceae</taxon>
        <taxon>Canariomyces</taxon>
    </lineage>
</organism>
<accession>A0AAN6QEF5</accession>
<name>A0AAN6QEF5_9PEZI</name>
<dbReference type="EMBL" id="MU853361">
    <property type="protein sequence ID" value="KAK4108678.1"/>
    <property type="molecule type" value="Genomic_DNA"/>
</dbReference>
<protein>
    <submittedName>
        <fullName evidence="1">Uncharacterized protein</fullName>
    </submittedName>
</protein>
<sequence length="208" mass="23007">MCWIVTHLSSSPIPHRELTSRGFIRPEETAIGLAKPSLPSKRRMNQREWSRGCLTKLVHTTCSILYLLMLPAPCLASRHCGILESDDATAGWSSTPTTNLRLLDRLEASFYQREPINEYMRGLHVNVPQSCRNSPLGVVSVRCSPSRLTRVLGPSASNRAARGELKAGPRDLARGFNITAPAGIEENPKASLPKYHCYLVKLSGTERS</sequence>
<evidence type="ECO:0000313" key="1">
    <source>
        <dbReference type="EMBL" id="KAK4108678.1"/>
    </source>
</evidence>
<reference evidence="1" key="2">
    <citation type="submission" date="2023-05" db="EMBL/GenBank/DDBJ databases">
        <authorList>
            <consortium name="Lawrence Berkeley National Laboratory"/>
            <person name="Steindorff A."/>
            <person name="Hensen N."/>
            <person name="Bonometti L."/>
            <person name="Westerberg I."/>
            <person name="Brannstrom I.O."/>
            <person name="Guillou S."/>
            <person name="Cros-Aarteil S."/>
            <person name="Calhoun S."/>
            <person name="Haridas S."/>
            <person name="Kuo A."/>
            <person name="Mondo S."/>
            <person name="Pangilinan J."/>
            <person name="Riley R."/>
            <person name="Labutti K."/>
            <person name="Andreopoulos B."/>
            <person name="Lipzen A."/>
            <person name="Chen C."/>
            <person name="Yanf M."/>
            <person name="Daum C."/>
            <person name="Ng V."/>
            <person name="Clum A."/>
            <person name="Ohm R."/>
            <person name="Martin F."/>
            <person name="Silar P."/>
            <person name="Natvig D."/>
            <person name="Lalanne C."/>
            <person name="Gautier V."/>
            <person name="Ament-Velasquez S.L."/>
            <person name="Kruys A."/>
            <person name="Hutchinson M.I."/>
            <person name="Powell A.J."/>
            <person name="Barry K."/>
            <person name="Miller A.N."/>
            <person name="Grigoriev I.V."/>
            <person name="Debuchy R."/>
            <person name="Gladieux P."/>
            <person name="Thoren M.H."/>
            <person name="Johannesson H."/>
        </authorList>
    </citation>
    <scope>NUCLEOTIDE SEQUENCE</scope>
    <source>
        <strain evidence="1">CBS 508.74</strain>
    </source>
</reference>
<evidence type="ECO:0000313" key="2">
    <source>
        <dbReference type="Proteomes" id="UP001302812"/>
    </source>
</evidence>
<gene>
    <name evidence="1" type="ORF">N656DRAFT_413899</name>
</gene>
<keyword evidence="2" id="KW-1185">Reference proteome</keyword>
<proteinExistence type="predicted"/>
<dbReference type="Proteomes" id="UP001302812">
    <property type="component" value="Unassembled WGS sequence"/>
</dbReference>
<comment type="caution">
    <text evidence="1">The sequence shown here is derived from an EMBL/GenBank/DDBJ whole genome shotgun (WGS) entry which is preliminary data.</text>
</comment>
<dbReference type="RefSeq" id="XP_064666248.1">
    <property type="nucleotide sequence ID" value="XM_064809581.1"/>
</dbReference>